<evidence type="ECO:0008006" key="2">
    <source>
        <dbReference type="Google" id="ProtNLM"/>
    </source>
</evidence>
<evidence type="ECO:0000313" key="1">
    <source>
        <dbReference type="EMBL" id="KKN80133.1"/>
    </source>
</evidence>
<organism evidence="1">
    <name type="scientific">marine sediment metagenome</name>
    <dbReference type="NCBI Taxonomy" id="412755"/>
    <lineage>
        <taxon>unclassified sequences</taxon>
        <taxon>metagenomes</taxon>
        <taxon>ecological metagenomes</taxon>
    </lineage>
</organism>
<dbReference type="EMBL" id="LAZR01000236">
    <property type="protein sequence ID" value="KKN80133.1"/>
    <property type="molecule type" value="Genomic_DNA"/>
</dbReference>
<gene>
    <name evidence="1" type="ORF">LCGC14_0333260</name>
</gene>
<dbReference type="PROSITE" id="PS51257">
    <property type="entry name" value="PROKAR_LIPOPROTEIN"/>
    <property type="match status" value="1"/>
</dbReference>
<dbReference type="AlphaFoldDB" id="A0A0F9WNA0"/>
<sequence>MRFFKILSAVIVTVLFAACNFTEEIYFNEDGSGKMSILFDGGEMMQMLPESDSTQLDKAIDSTLVFKDLLRDKKDSIAQLPLEEQAKLKRLEPFKLHMKVDPDNGVMNFNMYTDFKKVSEVNDAFNAFQNASSIGPIAGGKSMPGSATEETTRVSYTFKKNKFKRETIILDQALFEKSIDSLASAEMFLSSSTYTFKYHFPKRVKSTNIEEATFSMDGKTMVHEVNFLDMMKNPESIVIEVELEN</sequence>
<name>A0A0F9WNA0_9ZZZZ</name>
<protein>
    <recommendedName>
        <fullName evidence="2">Lipoprotein</fullName>
    </recommendedName>
</protein>
<proteinExistence type="predicted"/>
<reference evidence="1" key="1">
    <citation type="journal article" date="2015" name="Nature">
        <title>Complex archaea that bridge the gap between prokaryotes and eukaryotes.</title>
        <authorList>
            <person name="Spang A."/>
            <person name="Saw J.H."/>
            <person name="Jorgensen S.L."/>
            <person name="Zaremba-Niedzwiedzka K."/>
            <person name="Martijn J."/>
            <person name="Lind A.E."/>
            <person name="van Eijk R."/>
            <person name="Schleper C."/>
            <person name="Guy L."/>
            <person name="Ettema T.J."/>
        </authorList>
    </citation>
    <scope>NUCLEOTIDE SEQUENCE</scope>
</reference>
<accession>A0A0F9WNA0</accession>
<comment type="caution">
    <text evidence="1">The sequence shown here is derived from an EMBL/GenBank/DDBJ whole genome shotgun (WGS) entry which is preliminary data.</text>
</comment>